<proteinExistence type="predicted"/>
<dbReference type="Gene3D" id="3.90.550.10">
    <property type="entry name" value="Spore Coat Polysaccharide Biosynthesis Protein SpsA, Chain A"/>
    <property type="match status" value="1"/>
</dbReference>
<dbReference type="InterPro" id="IPR004988">
    <property type="entry name" value="DUF273"/>
</dbReference>
<protein>
    <submittedName>
        <fullName evidence="2">Nucleotid_trans domain-containing protein</fullName>
    </submittedName>
</protein>
<dbReference type="PANTHER" id="PTHR31562:SF2">
    <property type="entry name" value="NUCLEOTIDE-DIPHOSPHO-SUGAR TRANSFERASE"/>
    <property type="match status" value="1"/>
</dbReference>
<accession>A0A0N5CA20</accession>
<dbReference type="Proteomes" id="UP000046392">
    <property type="component" value="Unplaced"/>
</dbReference>
<dbReference type="WBParaSite" id="SPAL_0001474500.1">
    <property type="protein sequence ID" value="SPAL_0001474500.1"/>
    <property type="gene ID" value="SPAL_0001474500"/>
</dbReference>
<reference evidence="2" key="1">
    <citation type="submission" date="2017-02" db="UniProtKB">
        <authorList>
            <consortium name="WormBaseParasite"/>
        </authorList>
    </citation>
    <scope>IDENTIFICATION</scope>
</reference>
<name>A0A0N5CA20_STREA</name>
<organism evidence="1 2">
    <name type="scientific">Strongyloides papillosus</name>
    <name type="common">Intestinal threadworm</name>
    <dbReference type="NCBI Taxonomy" id="174720"/>
    <lineage>
        <taxon>Eukaryota</taxon>
        <taxon>Metazoa</taxon>
        <taxon>Ecdysozoa</taxon>
        <taxon>Nematoda</taxon>
        <taxon>Chromadorea</taxon>
        <taxon>Rhabditida</taxon>
        <taxon>Tylenchina</taxon>
        <taxon>Panagrolaimomorpha</taxon>
        <taxon>Strongyloidoidea</taxon>
        <taxon>Strongyloididae</taxon>
        <taxon>Strongyloides</taxon>
    </lineage>
</organism>
<evidence type="ECO:0000313" key="1">
    <source>
        <dbReference type="Proteomes" id="UP000046392"/>
    </source>
</evidence>
<dbReference type="AlphaFoldDB" id="A0A0N5CA20"/>
<keyword evidence="1" id="KW-1185">Reference proteome</keyword>
<dbReference type="InterPro" id="IPR029044">
    <property type="entry name" value="Nucleotide-diphossugar_trans"/>
</dbReference>
<dbReference type="PANTHER" id="PTHR31562">
    <property type="entry name" value="PROTEIN CBG18972"/>
    <property type="match status" value="1"/>
</dbReference>
<sequence>MQNDTKIFLIIKPNKILVKPNIENITIISIVNTDDLSNYELAYQTTKCYSLVYGYDFITVNINYYKNILSKCNQTDFMFKRHCFLSYYLKEIIPYSKYVLFIDADIGVINPTHNLTKYLPIKDEEILFEERIFNYEISAGSYFVKNDVYARDLLLKWANFEKFIPNAFSGSDNVALHPFLFKYLPPKYKNHSVVCQNLWETSQTYNDLERYVACLRYFMKNYFIETKNLNDEEYYLDNGKIKIIKKLSKRKWVRDVWLTESKFSDNDFMLHGLKKSAINSNAFASWTQIIYLNNYNISKCKSETFYENWVYNWNFMTTNVEIKMLLKNVIGNIDKKFHNIIKDLNIKII</sequence>
<evidence type="ECO:0000313" key="2">
    <source>
        <dbReference type="WBParaSite" id="SPAL_0001474500.1"/>
    </source>
</evidence>
<dbReference type="Pfam" id="PF03314">
    <property type="entry name" value="DUF273"/>
    <property type="match status" value="1"/>
</dbReference>